<dbReference type="EMBL" id="WUMV01000009">
    <property type="protein sequence ID" value="MXN67002.1"/>
    <property type="molecule type" value="Genomic_DNA"/>
</dbReference>
<dbReference type="NCBIfam" id="TIGR01245">
    <property type="entry name" value="trpD"/>
    <property type="match status" value="1"/>
</dbReference>
<evidence type="ECO:0000256" key="4">
    <source>
        <dbReference type="ARBA" id="ARBA00022679"/>
    </source>
</evidence>
<comment type="similarity">
    <text evidence="9">Belongs to the anthranilate phosphoribosyltransferase family.</text>
</comment>
<protein>
    <recommendedName>
        <fullName evidence="9">Anthranilate phosphoribosyltransferase</fullName>
        <ecNumber evidence="9">2.4.2.18</ecNumber>
    </recommendedName>
</protein>
<proteinExistence type="inferred from homology"/>
<dbReference type="RefSeq" id="WP_160777247.1">
    <property type="nucleotide sequence ID" value="NZ_WUMV01000009.1"/>
</dbReference>
<evidence type="ECO:0000313" key="12">
    <source>
        <dbReference type="EMBL" id="MXN67002.1"/>
    </source>
</evidence>
<organism evidence="12 13">
    <name type="scientific">Stappia sediminis</name>
    <dbReference type="NCBI Taxonomy" id="2692190"/>
    <lineage>
        <taxon>Bacteria</taxon>
        <taxon>Pseudomonadati</taxon>
        <taxon>Pseudomonadota</taxon>
        <taxon>Alphaproteobacteria</taxon>
        <taxon>Hyphomicrobiales</taxon>
        <taxon>Stappiaceae</taxon>
        <taxon>Stappia</taxon>
    </lineage>
</organism>
<evidence type="ECO:0000259" key="11">
    <source>
        <dbReference type="Pfam" id="PF02885"/>
    </source>
</evidence>
<comment type="pathway">
    <text evidence="1 9">Amino-acid biosynthesis; L-tryptophan biosynthesis; L-tryptophan from chorismate: step 2/5.</text>
</comment>
<comment type="caution">
    <text evidence="9">Lacks conserved residue(s) required for the propagation of feature annotation.</text>
</comment>
<dbReference type="InterPro" id="IPR017459">
    <property type="entry name" value="Glycosyl_Trfase_fam3_N_dom"/>
</dbReference>
<reference evidence="12 13" key="1">
    <citation type="submission" date="2019-12" db="EMBL/GenBank/DDBJ databases">
        <authorList>
            <person name="Li M."/>
        </authorList>
    </citation>
    <scope>NUCLEOTIDE SEQUENCE [LARGE SCALE GENOMIC DNA]</scope>
    <source>
        <strain evidence="12 13">GBMRC 2046</strain>
    </source>
</reference>
<keyword evidence="6 9" id="KW-0057">Aromatic amino acid biosynthesis</keyword>
<evidence type="ECO:0000256" key="9">
    <source>
        <dbReference type="HAMAP-Rule" id="MF_00211"/>
    </source>
</evidence>
<dbReference type="HAMAP" id="MF_00211">
    <property type="entry name" value="TrpD"/>
    <property type="match status" value="1"/>
</dbReference>
<feature type="binding site" evidence="9">
    <location>
        <position position="93"/>
    </location>
    <ligand>
        <name>Mg(2+)</name>
        <dbReference type="ChEBI" id="CHEBI:18420"/>
        <label>1</label>
    </ligand>
</feature>
<feature type="binding site" evidence="9">
    <location>
        <position position="227"/>
    </location>
    <ligand>
        <name>Mg(2+)</name>
        <dbReference type="ChEBI" id="CHEBI:18420"/>
        <label>1</label>
    </ligand>
</feature>
<feature type="binding site" evidence="9">
    <location>
        <begin position="109"/>
        <end position="117"/>
    </location>
    <ligand>
        <name>5-phospho-alpha-D-ribose 1-diphosphate</name>
        <dbReference type="ChEBI" id="CHEBI:58017"/>
    </ligand>
</feature>
<feature type="binding site" evidence="9">
    <location>
        <position position="89"/>
    </location>
    <ligand>
        <name>5-phospho-alpha-D-ribose 1-diphosphate</name>
        <dbReference type="ChEBI" id="CHEBI:58017"/>
    </ligand>
</feature>
<feature type="binding site" evidence="9">
    <location>
        <position position="81"/>
    </location>
    <ligand>
        <name>anthranilate</name>
        <dbReference type="ChEBI" id="CHEBI:16567"/>
        <label>1</label>
    </ligand>
</feature>
<dbReference type="GO" id="GO:0000162">
    <property type="term" value="P:L-tryptophan biosynthetic process"/>
    <property type="evidence" value="ECO:0007669"/>
    <property type="project" value="UniProtKB-UniRule"/>
</dbReference>
<sequence length="337" mass="34341">MTNLKALIGRVAGGAALTREEAERAFDIIMSGEATPAQIGGFLMALRVRGETVDEIAGAVATMRAKALPVEAPAGAVDVVGTGGDASGTYNISTCSAFVVAGAGVPVAKHGNRSLSSKSGAADVLMALGVDVNIPPETISACIREAGLGFMFAPNHHSAMKHVGPARAELGTRTIFNLLGPLTNPAGVKRQMVGVFAEEWVLPIAEVLRNLGTEAAWVVHGAGGLDEISTIGPTTVAALKDGEITQFAISPEEVGLPVVEPAALKGGEGPENARALLDVLDGNQSPYRDVVLMNAGATLVVAGKAADLAEGVELSRKSIDSGAARQSLKRLVAISNG</sequence>
<dbReference type="InterPro" id="IPR000312">
    <property type="entry name" value="Glycosyl_Trfase_fam3"/>
</dbReference>
<dbReference type="UniPathway" id="UPA00035">
    <property type="reaction ID" value="UER00041"/>
</dbReference>
<keyword evidence="13" id="KW-1185">Reference proteome</keyword>
<dbReference type="AlphaFoldDB" id="A0A7X3LXM8"/>
<evidence type="ECO:0000256" key="1">
    <source>
        <dbReference type="ARBA" id="ARBA00004907"/>
    </source>
</evidence>
<feature type="binding site" evidence="9">
    <location>
        <position position="226"/>
    </location>
    <ligand>
        <name>Mg(2+)</name>
        <dbReference type="ChEBI" id="CHEBI:18420"/>
        <label>2</label>
    </ligand>
</feature>
<feature type="binding site" evidence="9">
    <location>
        <position position="112"/>
    </location>
    <ligand>
        <name>anthranilate</name>
        <dbReference type="ChEBI" id="CHEBI:16567"/>
        <label>1</label>
    </ligand>
</feature>
<feature type="domain" description="Glycosyl transferase family 3" evidence="10">
    <location>
        <begin position="76"/>
        <end position="324"/>
    </location>
</feature>
<dbReference type="SUPFAM" id="SSF52418">
    <property type="entry name" value="Nucleoside phosphorylase/phosphoribosyltransferase catalytic domain"/>
    <property type="match status" value="1"/>
</dbReference>
<evidence type="ECO:0000256" key="6">
    <source>
        <dbReference type="ARBA" id="ARBA00023141"/>
    </source>
</evidence>
<dbReference type="InterPro" id="IPR036320">
    <property type="entry name" value="Glycosyl_Trfase_fam3_N_dom_sf"/>
</dbReference>
<feature type="binding site" evidence="9">
    <location>
        <position position="81"/>
    </location>
    <ligand>
        <name>5-phospho-alpha-D-ribose 1-diphosphate</name>
        <dbReference type="ChEBI" id="CHEBI:58017"/>
    </ligand>
</feature>
<dbReference type="InterPro" id="IPR035902">
    <property type="entry name" value="Nuc_phospho_transferase"/>
</dbReference>
<dbReference type="SUPFAM" id="SSF47648">
    <property type="entry name" value="Nucleoside phosphorylase/phosphoribosyltransferase N-terminal domain"/>
    <property type="match status" value="1"/>
</dbReference>
<dbReference type="Gene3D" id="3.40.1030.10">
    <property type="entry name" value="Nucleoside phosphorylase/phosphoribosyltransferase catalytic domain"/>
    <property type="match status" value="1"/>
</dbReference>
<keyword evidence="5 9" id="KW-0822">Tryptophan biosynthesis</keyword>
<keyword evidence="9" id="KW-0460">Magnesium</keyword>
<evidence type="ECO:0000313" key="13">
    <source>
        <dbReference type="Proteomes" id="UP000433101"/>
    </source>
</evidence>
<comment type="similarity">
    <text evidence="8">In the C-terminal section; belongs to the anthranilate phosphoribosyltransferase family.</text>
</comment>
<comment type="caution">
    <text evidence="12">The sequence shown here is derived from an EMBL/GenBank/DDBJ whole genome shotgun (WGS) entry which is preliminary data.</text>
</comment>
<feature type="binding site" evidence="9">
    <location>
        <begin position="91"/>
        <end position="94"/>
    </location>
    <ligand>
        <name>5-phospho-alpha-D-ribose 1-diphosphate</name>
        <dbReference type="ChEBI" id="CHEBI:58017"/>
    </ligand>
</feature>
<dbReference type="GO" id="GO:0005829">
    <property type="term" value="C:cytosol"/>
    <property type="evidence" value="ECO:0007669"/>
    <property type="project" value="TreeGrafter"/>
</dbReference>
<comment type="cofactor">
    <cofactor evidence="9">
        <name>Mg(2+)</name>
        <dbReference type="ChEBI" id="CHEBI:18420"/>
    </cofactor>
    <text evidence="9">Binds 2 magnesium ions per monomer.</text>
</comment>
<dbReference type="Proteomes" id="UP000433101">
    <property type="component" value="Unassembled WGS sequence"/>
</dbReference>
<feature type="binding site" evidence="9">
    <location>
        <position position="167"/>
    </location>
    <ligand>
        <name>anthranilate</name>
        <dbReference type="ChEBI" id="CHEBI:16567"/>
        <label>2</label>
    </ligand>
</feature>
<evidence type="ECO:0000256" key="3">
    <source>
        <dbReference type="ARBA" id="ARBA00022676"/>
    </source>
</evidence>
<evidence type="ECO:0000256" key="8">
    <source>
        <dbReference type="ARBA" id="ARBA00061188"/>
    </source>
</evidence>
<keyword evidence="3 9" id="KW-0328">Glycosyltransferase</keyword>
<dbReference type="Pfam" id="PF02885">
    <property type="entry name" value="Glycos_trans_3N"/>
    <property type="match status" value="1"/>
</dbReference>
<keyword evidence="9" id="KW-0479">Metal-binding</keyword>
<dbReference type="EC" id="2.4.2.18" evidence="9"/>
<feature type="domain" description="Glycosyl transferase family 3 N-terminal" evidence="11">
    <location>
        <begin position="6"/>
        <end position="67"/>
    </location>
</feature>
<comment type="subunit">
    <text evidence="9">Homodimer.</text>
</comment>
<dbReference type="GO" id="GO:0004048">
    <property type="term" value="F:anthranilate phosphoribosyltransferase activity"/>
    <property type="evidence" value="ECO:0007669"/>
    <property type="project" value="UniProtKB-UniRule"/>
</dbReference>
<accession>A0A7X3LXM8</accession>
<dbReference type="FunFam" id="3.40.1030.10:FF:000002">
    <property type="entry name" value="Anthranilate phosphoribosyltransferase"/>
    <property type="match status" value="1"/>
</dbReference>
<feature type="binding site" evidence="9">
    <location>
        <begin position="84"/>
        <end position="85"/>
    </location>
    <ligand>
        <name>5-phospho-alpha-D-ribose 1-diphosphate</name>
        <dbReference type="ChEBI" id="CHEBI:58017"/>
    </ligand>
</feature>
<name>A0A7X3LXM8_9HYPH</name>
<dbReference type="InterPro" id="IPR005940">
    <property type="entry name" value="Anthranilate_Pribosyl_Tfrase"/>
</dbReference>
<comment type="function">
    <text evidence="9">Catalyzes the transfer of the phosphoribosyl group of 5-phosphorylribose-1-pyrophosphate (PRPP) to anthranilate to yield N-(5'-phosphoribosyl)-anthranilate (PRA).</text>
</comment>
<dbReference type="GO" id="GO:0000287">
    <property type="term" value="F:magnesium ion binding"/>
    <property type="evidence" value="ECO:0007669"/>
    <property type="project" value="UniProtKB-UniRule"/>
</dbReference>
<dbReference type="Pfam" id="PF00591">
    <property type="entry name" value="Glycos_transf_3"/>
    <property type="match status" value="1"/>
</dbReference>
<evidence type="ECO:0000259" key="10">
    <source>
        <dbReference type="Pfam" id="PF00591"/>
    </source>
</evidence>
<dbReference type="PANTHER" id="PTHR43285:SF2">
    <property type="entry name" value="ANTHRANILATE PHOSPHORIBOSYLTRANSFERASE"/>
    <property type="match status" value="1"/>
</dbReference>
<feature type="binding site" evidence="9">
    <location>
        <position position="121"/>
    </location>
    <ligand>
        <name>5-phospho-alpha-D-ribose 1-diphosphate</name>
        <dbReference type="ChEBI" id="CHEBI:58017"/>
    </ligand>
</feature>
<evidence type="ECO:0000256" key="2">
    <source>
        <dbReference type="ARBA" id="ARBA00022605"/>
    </source>
</evidence>
<keyword evidence="4 9" id="KW-0808">Transferase</keyword>
<dbReference type="PANTHER" id="PTHR43285">
    <property type="entry name" value="ANTHRANILATE PHOSPHORIBOSYLTRANSFERASE"/>
    <property type="match status" value="1"/>
</dbReference>
<feature type="binding site" evidence="9">
    <location>
        <position position="227"/>
    </location>
    <ligand>
        <name>Mg(2+)</name>
        <dbReference type="ChEBI" id="CHEBI:18420"/>
        <label>2</label>
    </ligand>
</feature>
<evidence type="ECO:0000256" key="5">
    <source>
        <dbReference type="ARBA" id="ARBA00022822"/>
    </source>
</evidence>
<gene>
    <name evidence="9 12" type="primary">trpD</name>
    <name evidence="12" type="ORF">GR183_18980</name>
</gene>
<comment type="catalytic activity">
    <reaction evidence="7 9">
        <text>N-(5-phospho-beta-D-ribosyl)anthranilate + diphosphate = 5-phospho-alpha-D-ribose 1-diphosphate + anthranilate</text>
        <dbReference type="Rhea" id="RHEA:11768"/>
        <dbReference type="ChEBI" id="CHEBI:16567"/>
        <dbReference type="ChEBI" id="CHEBI:18277"/>
        <dbReference type="ChEBI" id="CHEBI:33019"/>
        <dbReference type="ChEBI" id="CHEBI:58017"/>
        <dbReference type="EC" id="2.4.2.18"/>
    </reaction>
</comment>
<dbReference type="Gene3D" id="1.20.970.10">
    <property type="entry name" value="Transferase, Pyrimidine Nucleoside Phosphorylase, Chain C"/>
    <property type="match status" value="1"/>
</dbReference>
<keyword evidence="2 9" id="KW-0028">Amino-acid biosynthesis</keyword>
<evidence type="ECO:0000256" key="7">
    <source>
        <dbReference type="ARBA" id="ARBA00052328"/>
    </source>
</evidence>